<accession>A0A2P5C0M8</accession>
<proteinExistence type="predicted"/>
<dbReference type="EMBL" id="JXTB01000193">
    <property type="protein sequence ID" value="PON54569.1"/>
    <property type="molecule type" value="Genomic_DNA"/>
</dbReference>
<gene>
    <name evidence="2" type="ORF">PanWU01x14_194380</name>
</gene>
<evidence type="ECO:0000313" key="3">
    <source>
        <dbReference type="Proteomes" id="UP000237105"/>
    </source>
</evidence>
<sequence length="356" mass="39551">MQFVRCHTCNSPRTPLADIVRFATWAKPALRSSRFSKRVYPESLVGPTPPLVDTVRFVTWPTRPPQLTDFNASDRERYPPPYKECFVPLSSRCGISQSPPLKGSASPLTIDSGTGSDTICNSPRTPLADIVRFATWAKPAHFCHDPKPGLVAKGEFHLSKDYDLKLLALPRGELQSGWLLSPLDHQDRTEHHLRRELGVRSLKGLLPEYNGKQLTAPDPNKSKALWDSKDMWTVGGYNTSGSKTYGQSHIALEDGTFKNDNQKYNPDADGNPPDAERSSRGAQPGLEQKLDQMIIALAEASQKAEISHEATMGLKDEVTEVRRDNARLEGCWQAKPGASEEKISTQKSNKRPMANH</sequence>
<evidence type="ECO:0000313" key="2">
    <source>
        <dbReference type="EMBL" id="PON54569.1"/>
    </source>
</evidence>
<feature type="region of interest" description="Disordered" evidence="1">
    <location>
        <begin position="328"/>
        <end position="356"/>
    </location>
</feature>
<comment type="caution">
    <text evidence="2">The sequence shown here is derived from an EMBL/GenBank/DDBJ whole genome shotgun (WGS) entry which is preliminary data.</text>
</comment>
<dbReference type="AlphaFoldDB" id="A0A2P5C0M8"/>
<keyword evidence="3" id="KW-1185">Reference proteome</keyword>
<dbReference type="Proteomes" id="UP000237105">
    <property type="component" value="Unassembled WGS sequence"/>
</dbReference>
<organism evidence="2 3">
    <name type="scientific">Parasponia andersonii</name>
    <name type="common">Sponia andersonii</name>
    <dbReference type="NCBI Taxonomy" id="3476"/>
    <lineage>
        <taxon>Eukaryota</taxon>
        <taxon>Viridiplantae</taxon>
        <taxon>Streptophyta</taxon>
        <taxon>Embryophyta</taxon>
        <taxon>Tracheophyta</taxon>
        <taxon>Spermatophyta</taxon>
        <taxon>Magnoliopsida</taxon>
        <taxon>eudicotyledons</taxon>
        <taxon>Gunneridae</taxon>
        <taxon>Pentapetalae</taxon>
        <taxon>rosids</taxon>
        <taxon>fabids</taxon>
        <taxon>Rosales</taxon>
        <taxon>Cannabaceae</taxon>
        <taxon>Parasponia</taxon>
    </lineage>
</organism>
<name>A0A2P5C0M8_PARAD</name>
<evidence type="ECO:0000256" key="1">
    <source>
        <dbReference type="SAM" id="MobiDB-lite"/>
    </source>
</evidence>
<feature type="region of interest" description="Disordered" evidence="1">
    <location>
        <begin position="256"/>
        <end position="284"/>
    </location>
</feature>
<protein>
    <submittedName>
        <fullName evidence="2">Uncharacterized protein</fullName>
    </submittedName>
</protein>
<reference evidence="3" key="1">
    <citation type="submission" date="2016-06" db="EMBL/GenBank/DDBJ databases">
        <title>Parallel loss of symbiosis genes in relatives of nitrogen-fixing non-legume Parasponia.</title>
        <authorList>
            <person name="Van Velzen R."/>
            <person name="Holmer R."/>
            <person name="Bu F."/>
            <person name="Rutten L."/>
            <person name="Van Zeijl A."/>
            <person name="Liu W."/>
            <person name="Santuari L."/>
            <person name="Cao Q."/>
            <person name="Sharma T."/>
            <person name="Shen D."/>
            <person name="Roswanjaya Y."/>
            <person name="Wardhani T."/>
            <person name="Kalhor M.S."/>
            <person name="Jansen J."/>
            <person name="Van den Hoogen J."/>
            <person name="Gungor B."/>
            <person name="Hartog M."/>
            <person name="Hontelez J."/>
            <person name="Verver J."/>
            <person name="Yang W.-C."/>
            <person name="Schijlen E."/>
            <person name="Repin R."/>
            <person name="Schilthuizen M."/>
            <person name="Schranz E."/>
            <person name="Heidstra R."/>
            <person name="Miyata K."/>
            <person name="Fedorova E."/>
            <person name="Kohlen W."/>
            <person name="Bisseling T."/>
            <person name="Smit S."/>
            <person name="Geurts R."/>
        </authorList>
    </citation>
    <scope>NUCLEOTIDE SEQUENCE [LARGE SCALE GENOMIC DNA]</scope>
    <source>
        <strain evidence="3">cv. WU1-14</strain>
    </source>
</reference>